<dbReference type="InterPro" id="IPR050109">
    <property type="entry name" value="HTH-type_TetR-like_transc_reg"/>
</dbReference>
<dbReference type="SUPFAM" id="SSF46689">
    <property type="entry name" value="Homeodomain-like"/>
    <property type="match status" value="1"/>
</dbReference>
<accession>A0A7W2TWK3</accession>
<dbReference type="PROSITE" id="PS50977">
    <property type="entry name" value="HTH_TETR_2"/>
    <property type="match status" value="1"/>
</dbReference>
<reference evidence="4 5" key="1">
    <citation type="submission" date="2020-07" db="EMBL/GenBank/DDBJ databases">
        <title>Halieaceae bacterium, F7430, whole genome shotgun sequencing project.</title>
        <authorList>
            <person name="Jiang S."/>
            <person name="Liu Z.W."/>
            <person name="Du Z.J."/>
        </authorList>
    </citation>
    <scope>NUCLEOTIDE SEQUENCE [LARGE SCALE GENOMIC DNA]</scope>
    <source>
        <strain evidence="4 5">F7430</strain>
    </source>
</reference>
<dbReference type="EMBL" id="JACFXU010000014">
    <property type="protein sequence ID" value="MBA6413231.1"/>
    <property type="molecule type" value="Genomic_DNA"/>
</dbReference>
<dbReference type="RefSeq" id="WP_182172086.1">
    <property type="nucleotide sequence ID" value="NZ_JACFXU010000014.1"/>
</dbReference>
<sequence>MQKSSFPKVSESTQQRREYIIQAATRVIAEQGLAALSVRSVATEAGCSRGLVEHYFRNKTTLLVASNDWANRVYLERVQAAVGSLTGLTALEIRLRNLLPYNSTIHDEWKVRVAFWHQGITLPLVEQSNNQSFYAVYSALLADLQQAHEAGEICAKIPVIETSELLLMTVIGLCTSCMNDAELRQKAPMDRRIAMIMGFLKTGDVSSLKVGDPKIDY</sequence>
<dbReference type="Pfam" id="PF00440">
    <property type="entry name" value="TetR_N"/>
    <property type="match status" value="1"/>
</dbReference>
<keyword evidence="1 2" id="KW-0238">DNA-binding</keyword>
<protein>
    <submittedName>
        <fullName evidence="4">TetR/AcrR family transcriptional regulator</fullName>
    </submittedName>
</protein>
<proteinExistence type="predicted"/>
<dbReference type="PANTHER" id="PTHR30055">
    <property type="entry name" value="HTH-TYPE TRANSCRIPTIONAL REGULATOR RUTR"/>
    <property type="match status" value="1"/>
</dbReference>
<dbReference type="Proteomes" id="UP000539350">
    <property type="component" value="Unassembled WGS sequence"/>
</dbReference>
<keyword evidence="5" id="KW-1185">Reference proteome</keyword>
<name>A0A7W2TWK3_9GAMM</name>
<evidence type="ECO:0000313" key="5">
    <source>
        <dbReference type="Proteomes" id="UP000539350"/>
    </source>
</evidence>
<feature type="domain" description="HTH tetR-type" evidence="3">
    <location>
        <begin position="14"/>
        <end position="74"/>
    </location>
</feature>
<evidence type="ECO:0000256" key="1">
    <source>
        <dbReference type="ARBA" id="ARBA00023125"/>
    </source>
</evidence>
<evidence type="ECO:0000256" key="2">
    <source>
        <dbReference type="PROSITE-ProRule" id="PRU00335"/>
    </source>
</evidence>
<dbReference type="GO" id="GO:0000976">
    <property type="term" value="F:transcription cis-regulatory region binding"/>
    <property type="evidence" value="ECO:0007669"/>
    <property type="project" value="TreeGrafter"/>
</dbReference>
<dbReference type="GO" id="GO:0003700">
    <property type="term" value="F:DNA-binding transcription factor activity"/>
    <property type="evidence" value="ECO:0007669"/>
    <property type="project" value="TreeGrafter"/>
</dbReference>
<organism evidence="4 5">
    <name type="scientific">Sediminihaliea albiluteola</name>
    <dbReference type="NCBI Taxonomy" id="2758564"/>
    <lineage>
        <taxon>Bacteria</taxon>
        <taxon>Pseudomonadati</taxon>
        <taxon>Pseudomonadota</taxon>
        <taxon>Gammaproteobacteria</taxon>
        <taxon>Cellvibrionales</taxon>
        <taxon>Halieaceae</taxon>
        <taxon>Sediminihaliea</taxon>
    </lineage>
</organism>
<feature type="DNA-binding region" description="H-T-H motif" evidence="2">
    <location>
        <begin position="37"/>
        <end position="56"/>
    </location>
</feature>
<dbReference type="SUPFAM" id="SSF48498">
    <property type="entry name" value="Tetracyclin repressor-like, C-terminal domain"/>
    <property type="match status" value="1"/>
</dbReference>
<dbReference type="PANTHER" id="PTHR30055:SF226">
    <property type="entry name" value="HTH-TYPE TRANSCRIPTIONAL REGULATOR PKSA"/>
    <property type="match status" value="1"/>
</dbReference>
<gene>
    <name evidence="4" type="ORF">H2508_08935</name>
</gene>
<dbReference type="InterPro" id="IPR009057">
    <property type="entry name" value="Homeodomain-like_sf"/>
</dbReference>
<dbReference type="AlphaFoldDB" id="A0A7W2TWK3"/>
<evidence type="ECO:0000259" key="3">
    <source>
        <dbReference type="PROSITE" id="PS50977"/>
    </source>
</evidence>
<dbReference type="PRINTS" id="PR00455">
    <property type="entry name" value="HTHTETR"/>
</dbReference>
<comment type="caution">
    <text evidence="4">The sequence shown here is derived from an EMBL/GenBank/DDBJ whole genome shotgun (WGS) entry which is preliminary data.</text>
</comment>
<evidence type="ECO:0000313" key="4">
    <source>
        <dbReference type="EMBL" id="MBA6413231.1"/>
    </source>
</evidence>
<dbReference type="InterPro" id="IPR036271">
    <property type="entry name" value="Tet_transcr_reg_TetR-rel_C_sf"/>
</dbReference>
<dbReference type="InterPro" id="IPR001647">
    <property type="entry name" value="HTH_TetR"/>
</dbReference>
<dbReference type="Gene3D" id="1.10.357.10">
    <property type="entry name" value="Tetracycline Repressor, domain 2"/>
    <property type="match status" value="1"/>
</dbReference>